<comment type="caution">
    <text evidence="1">The sequence shown here is derived from an EMBL/GenBank/DDBJ whole genome shotgun (WGS) entry which is preliminary data.</text>
</comment>
<dbReference type="EMBL" id="JASBWS010000146">
    <property type="protein sequence ID" value="KAJ9093937.1"/>
    <property type="molecule type" value="Genomic_DNA"/>
</dbReference>
<accession>A0ACC2V3V0</accession>
<name>A0ACC2V3V0_9TREE</name>
<evidence type="ECO:0000313" key="1">
    <source>
        <dbReference type="EMBL" id="KAJ9093937.1"/>
    </source>
</evidence>
<keyword evidence="2" id="KW-1185">Reference proteome</keyword>
<organism evidence="1 2">
    <name type="scientific">Naganishia adeliensis</name>
    <dbReference type="NCBI Taxonomy" id="92952"/>
    <lineage>
        <taxon>Eukaryota</taxon>
        <taxon>Fungi</taxon>
        <taxon>Dikarya</taxon>
        <taxon>Basidiomycota</taxon>
        <taxon>Agaricomycotina</taxon>
        <taxon>Tremellomycetes</taxon>
        <taxon>Filobasidiales</taxon>
        <taxon>Filobasidiaceae</taxon>
        <taxon>Naganishia</taxon>
    </lineage>
</organism>
<proteinExistence type="predicted"/>
<protein>
    <submittedName>
        <fullName evidence="1">Uncharacterized protein</fullName>
    </submittedName>
</protein>
<sequence>MGNDALRVNPTNSDITINTKGSNWLWAVFAVMLLTDLLMMAWMFTLPKGRRTFHHMAIFILTTASISYFSMASNLGGTPVRVEFNGDREGLTRAIWYVRYIDWVITTPFLLLELVLATGLPLSDVIALIFFDEVMIITGLVGSLVVSTYKWGYFAFGCAALIYIWVILLGPALKSSATLGPEFRKSYVTSAAYLSFIWALYPIAWGLADGANVISPDGEMIFYGILDLLAKPVFTLWHVWNISKLDYTKMQLQSGKFSEGAAAVRDSELANVNNTALKNARADNTATGRFSEATAREI</sequence>
<gene>
    <name evidence="1" type="ORF">QFC20_007022</name>
</gene>
<reference evidence="1" key="1">
    <citation type="submission" date="2023-04" db="EMBL/GenBank/DDBJ databases">
        <title>Draft Genome sequencing of Naganishia species isolated from polar environments using Oxford Nanopore Technology.</title>
        <authorList>
            <person name="Leo P."/>
            <person name="Venkateswaran K."/>
        </authorList>
    </citation>
    <scope>NUCLEOTIDE SEQUENCE</scope>
    <source>
        <strain evidence="1">MNA-CCFEE 5262</strain>
    </source>
</reference>
<evidence type="ECO:0000313" key="2">
    <source>
        <dbReference type="Proteomes" id="UP001230649"/>
    </source>
</evidence>
<dbReference type="Proteomes" id="UP001230649">
    <property type="component" value="Unassembled WGS sequence"/>
</dbReference>